<dbReference type="Gene3D" id="3.10.310.70">
    <property type="match status" value="1"/>
</dbReference>
<feature type="non-terminal residue" evidence="2">
    <location>
        <position position="199"/>
    </location>
</feature>
<name>X0SLL8_9ZZZZ</name>
<reference evidence="2" key="1">
    <citation type="journal article" date="2014" name="Front. Microbiol.">
        <title>High frequency of phylogenetically diverse reductive dehalogenase-homologous genes in deep subseafloor sedimentary metagenomes.</title>
        <authorList>
            <person name="Kawai M."/>
            <person name="Futagami T."/>
            <person name="Toyoda A."/>
            <person name="Takaki Y."/>
            <person name="Nishi S."/>
            <person name="Hori S."/>
            <person name="Arai W."/>
            <person name="Tsubouchi T."/>
            <person name="Morono Y."/>
            <person name="Uchiyama I."/>
            <person name="Ito T."/>
            <person name="Fujiyama A."/>
            <person name="Inagaki F."/>
            <person name="Takami H."/>
        </authorList>
    </citation>
    <scope>NUCLEOTIDE SEQUENCE</scope>
    <source>
        <strain evidence="2">Expedition CK06-06</strain>
    </source>
</reference>
<gene>
    <name evidence="2" type="ORF">S01H1_18598</name>
</gene>
<dbReference type="EMBL" id="BARS01009956">
    <property type="protein sequence ID" value="GAF81948.1"/>
    <property type="molecule type" value="Genomic_DNA"/>
</dbReference>
<dbReference type="SUPFAM" id="SSF51338">
    <property type="entry name" value="Composite domain of metallo-dependent hydrolases"/>
    <property type="match status" value="1"/>
</dbReference>
<dbReference type="GO" id="GO:0016810">
    <property type="term" value="F:hydrolase activity, acting on carbon-nitrogen (but not peptide) bonds"/>
    <property type="evidence" value="ECO:0007669"/>
    <property type="project" value="InterPro"/>
</dbReference>
<dbReference type="Gene3D" id="3.20.20.140">
    <property type="entry name" value="Metal-dependent hydrolases"/>
    <property type="match status" value="1"/>
</dbReference>
<comment type="caution">
    <text evidence="2">The sequence shown here is derived from an EMBL/GenBank/DDBJ whole genome shotgun (WGS) entry which is preliminary data.</text>
</comment>
<proteinExistence type="predicted"/>
<organism evidence="2">
    <name type="scientific">marine sediment metagenome</name>
    <dbReference type="NCBI Taxonomy" id="412755"/>
    <lineage>
        <taxon>unclassified sequences</taxon>
        <taxon>metagenomes</taxon>
        <taxon>ecological metagenomes</taxon>
    </lineage>
</organism>
<evidence type="ECO:0000259" key="1">
    <source>
        <dbReference type="Pfam" id="PF07969"/>
    </source>
</evidence>
<dbReference type="InterPro" id="IPR011059">
    <property type="entry name" value="Metal-dep_hydrolase_composite"/>
</dbReference>
<dbReference type="Gene3D" id="2.30.40.10">
    <property type="entry name" value="Urease, subunit C, domain 1"/>
    <property type="match status" value="1"/>
</dbReference>
<dbReference type="PANTHER" id="PTHR22642">
    <property type="entry name" value="IMIDAZOLONEPROPIONASE"/>
    <property type="match status" value="1"/>
</dbReference>
<dbReference type="PANTHER" id="PTHR22642:SF2">
    <property type="entry name" value="PROTEIN LONG AFTER FAR-RED 3"/>
    <property type="match status" value="1"/>
</dbReference>
<evidence type="ECO:0000313" key="2">
    <source>
        <dbReference type="EMBL" id="GAF81948.1"/>
    </source>
</evidence>
<feature type="domain" description="Amidohydrolase 3" evidence="1">
    <location>
        <begin position="77"/>
        <end position="199"/>
    </location>
</feature>
<dbReference type="InterPro" id="IPR013108">
    <property type="entry name" value="Amidohydro_3"/>
</dbReference>
<sequence>MSKKRLFFLCLTIVCVSLLCLSCAKKEEPADLVLIQGKIATVDEAKPEVEALAVRGDTIVALGTNRDIEPYIGDSTKVIDLKGNLAIPGFTDAHAHFTGIGQAKMGLELMPVKNWDEVIAMVAEAVKQAQPGEWIRGRGWHQEKWDRTPVPNIDGLPLHHELSKVSPDNPVLLTHASGHASFANAKVMELAGITKDTPN</sequence>
<dbReference type="AlphaFoldDB" id="X0SLL8"/>
<dbReference type="Pfam" id="PF07969">
    <property type="entry name" value="Amidohydro_3"/>
    <property type="match status" value="1"/>
</dbReference>
<accession>X0SLL8</accession>
<protein>
    <recommendedName>
        <fullName evidence="1">Amidohydrolase 3 domain-containing protein</fullName>
    </recommendedName>
</protein>